<evidence type="ECO:0000313" key="2">
    <source>
        <dbReference type="Proteomes" id="UP000483432"/>
    </source>
</evidence>
<organism evidence="1 2">
    <name type="scientific">Sulfuriferula multivorans</name>
    <dbReference type="NCBI Taxonomy" id="1559896"/>
    <lineage>
        <taxon>Bacteria</taxon>
        <taxon>Pseudomonadati</taxon>
        <taxon>Pseudomonadota</taxon>
        <taxon>Betaproteobacteria</taxon>
        <taxon>Nitrosomonadales</taxon>
        <taxon>Sulfuricellaceae</taxon>
        <taxon>Sulfuriferula</taxon>
    </lineage>
</organism>
<name>A0A7C9K9N2_9PROT</name>
<proteinExistence type="predicted"/>
<gene>
    <name evidence="1" type="ORF">GZ085_05035</name>
</gene>
<evidence type="ECO:0000313" key="1">
    <source>
        <dbReference type="EMBL" id="NDP47754.1"/>
    </source>
</evidence>
<sequence length="132" mass="15541">MTEAAVMTLDQYCPDLEDWPERWKFDEHDIAPGQAIVEFFKPFLQWLPGTNLSIKTLHRHRDHLWLLGGELIRQRYDDPKLKKMPTHKAFGLLIEEEGGPLIWPRISETEQNAFDATCRKLYKYLNSDQRSG</sequence>
<accession>A0A7C9K9N2</accession>
<comment type="caution">
    <text evidence="1">The sequence shown here is derived from an EMBL/GenBank/DDBJ whole genome shotgun (WGS) entry which is preliminary data.</text>
</comment>
<reference evidence="1 2" key="1">
    <citation type="submission" date="2019-09" db="EMBL/GenBank/DDBJ databases">
        <title>H2 Metabolism Revealed by Metagenomic Analysis in Subglacial Sediment of East Antarctica.</title>
        <authorList>
            <person name="Yang Z."/>
            <person name="Zhang Y."/>
            <person name="Lv Y."/>
            <person name="Yan W."/>
            <person name="Xiao X."/>
            <person name="Sun B."/>
            <person name="Ma H."/>
        </authorList>
    </citation>
    <scope>NUCLEOTIDE SEQUENCE [LARGE SCALE GENOMIC DNA]</scope>
    <source>
        <strain evidence="1">Bin2_2</strain>
    </source>
</reference>
<dbReference type="Proteomes" id="UP000483432">
    <property type="component" value="Unassembled WGS sequence"/>
</dbReference>
<protein>
    <submittedName>
        <fullName evidence="1">Uncharacterized protein</fullName>
    </submittedName>
</protein>
<dbReference type="AlphaFoldDB" id="A0A7C9K9N2"/>
<dbReference type="EMBL" id="JAAFGW010000053">
    <property type="protein sequence ID" value="NDP47754.1"/>
    <property type="molecule type" value="Genomic_DNA"/>
</dbReference>